<feature type="transmembrane region" description="Helical" evidence="1">
    <location>
        <begin position="339"/>
        <end position="356"/>
    </location>
</feature>
<keyword evidence="1" id="KW-0812">Transmembrane</keyword>
<feature type="transmembrane region" description="Helical" evidence="1">
    <location>
        <begin position="362"/>
        <end position="385"/>
    </location>
</feature>
<evidence type="ECO:0000313" key="3">
    <source>
        <dbReference type="EMBL" id="KAG9394589.1"/>
    </source>
</evidence>
<sequence length="437" mass="47417">MNDLEEVLALAAEPLPPTESPPLRAGQETYSEATIARHRDFMAVLDDLFAHIQNPSMIQKFVGKLSPFLAYDPDKMDTSQTEKSMETLFDPERLQLVLDKFTEHGQCGGAFVATTGNIIGEPSRLSTLCTDHVKASDEGVRRCAISDQQFGSLSYDRSTFGFCHTGALTDGGSVIQLDGVAIASFLIGGVATSTPNVETAKTMINVADDIGQSPLEMVKAYRKTRRMTMGEIQLLGESLHIICNFLSQQASRNFAARRAARLQSISVDAGTINNGRNTIGDIMNSGLAAKLYALWWKPTDRAVHDWFKLTSVVCIMCLFLLPFIAAFSVAAPMSDMAMLIRNILITVVAPTLLSVVPTWGSVLLPLAIIVLEYAGPVLVLVALYNGQETLFNAARHFGRYMVIGLTTVLLTYLFLPSASWPAARPSASSTPSTPTTS</sequence>
<dbReference type="EMBL" id="JAHDYR010000014">
    <property type="protein sequence ID" value="KAG9394589.1"/>
    <property type="molecule type" value="Genomic_DNA"/>
</dbReference>
<dbReference type="AlphaFoldDB" id="A0A8J6B7A6"/>
<evidence type="ECO:0000259" key="2">
    <source>
        <dbReference type="Pfam" id="PF10114"/>
    </source>
</evidence>
<dbReference type="Pfam" id="PF10114">
    <property type="entry name" value="PocR"/>
    <property type="match status" value="1"/>
</dbReference>
<keyword evidence="1" id="KW-0472">Membrane</keyword>
<proteinExistence type="predicted"/>
<keyword evidence="4" id="KW-1185">Reference proteome</keyword>
<accession>A0A8J6B7A6</accession>
<name>A0A8J6B7A6_9EUKA</name>
<feature type="domain" description="PocR" evidence="2">
    <location>
        <begin position="88"/>
        <end position="250"/>
    </location>
</feature>
<dbReference type="InterPro" id="IPR018771">
    <property type="entry name" value="PocR_dom"/>
</dbReference>
<gene>
    <name evidence="3" type="ORF">J8273_3843</name>
</gene>
<keyword evidence="1" id="KW-1133">Transmembrane helix</keyword>
<evidence type="ECO:0000313" key="4">
    <source>
        <dbReference type="Proteomes" id="UP000717585"/>
    </source>
</evidence>
<feature type="transmembrane region" description="Helical" evidence="1">
    <location>
        <begin position="306"/>
        <end position="327"/>
    </location>
</feature>
<evidence type="ECO:0000256" key="1">
    <source>
        <dbReference type="SAM" id="Phobius"/>
    </source>
</evidence>
<protein>
    <recommendedName>
        <fullName evidence="2">PocR domain-containing protein</fullName>
    </recommendedName>
</protein>
<organism evidence="3 4">
    <name type="scientific">Carpediemonas membranifera</name>
    <dbReference type="NCBI Taxonomy" id="201153"/>
    <lineage>
        <taxon>Eukaryota</taxon>
        <taxon>Metamonada</taxon>
        <taxon>Carpediemonas-like organisms</taxon>
        <taxon>Carpediemonas</taxon>
    </lineage>
</organism>
<comment type="caution">
    <text evidence="3">The sequence shown here is derived from an EMBL/GenBank/DDBJ whole genome shotgun (WGS) entry which is preliminary data.</text>
</comment>
<dbReference type="Proteomes" id="UP000717585">
    <property type="component" value="Unassembled WGS sequence"/>
</dbReference>
<reference evidence="3" key="1">
    <citation type="submission" date="2021-05" db="EMBL/GenBank/DDBJ databases">
        <title>A free-living protist that lacks canonical eukaryotic 1 DNA replication and segregation systems.</title>
        <authorList>
            <person name="Salas-Leiva D.E."/>
            <person name="Tromer E.C."/>
            <person name="Curtis B.A."/>
            <person name="Jerlstrom-Hultqvist J."/>
            <person name="Kolisko M."/>
            <person name="Yi Z."/>
            <person name="Salas-Leiva J.S."/>
            <person name="Gallot-Lavallee L."/>
            <person name="Kops G.J.P.L."/>
            <person name="Archibald J.M."/>
            <person name="Simpson A.G.B."/>
            <person name="Roger A.J."/>
        </authorList>
    </citation>
    <scope>NUCLEOTIDE SEQUENCE</scope>
    <source>
        <strain evidence="3">BICM</strain>
    </source>
</reference>
<feature type="transmembrane region" description="Helical" evidence="1">
    <location>
        <begin position="397"/>
        <end position="415"/>
    </location>
</feature>